<dbReference type="GO" id="GO:0019251">
    <property type="term" value="P:anaerobic cobalamin biosynthetic process"/>
    <property type="evidence" value="ECO:0007669"/>
    <property type="project" value="UniProtKB-UniRule"/>
</dbReference>
<evidence type="ECO:0000256" key="4">
    <source>
        <dbReference type="ARBA" id="ARBA00022691"/>
    </source>
</evidence>
<dbReference type="Pfam" id="PF01888">
    <property type="entry name" value="CbiD"/>
    <property type="match status" value="1"/>
</dbReference>
<dbReference type="OrthoDB" id="6439987at2"/>
<proteinExistence type="inferred from homology"/>
<comment type="similarity">
    <text evidence="5">Belongs to the CbiD family.</text>
</comment>
<dbReference type="PANTHER" id="PTHR35863:SF1">
    <property type="entry name" value="COBALT-PRECORRIN-5B C(1)-METHYLTRANSFERASE"/>
    <property type="match status" value="1"/>
</dbReference>
<dbReference type="PIRSF" id="PIRSF026782">
    <property type="entry name" value="CbiD"/>
    <property type="match status" value="1"/>
</dbReference>
<evidence type="ECO:0000313" key="7">
    <source>
        <dbReference type="Proteomes" id="UP000253792"/>
    </source>
</evidence>
<dbReference type="Proteomes" id="UP000253792">
    <property type="component" value="Unassembled WGS sequence"/>
</dbReference>
<comment type="pathway">
    <text evidence="5">Cofactor biosynthesis; adenosylcobalamin biosynthesis; cob(II)yrinate a,c-diamide from sirohydrochlorin (anaerobic route): step 6/10.</text>
</comment>
<keyword evidence="4 5" id="KW-0949">S-adenosyl-L-methionine</keyword>
<evidence type="ECO:0000256" key="3">
    <source>
        <dbReference type="ARBA" id="ARBA00022679"/>
    </source>
</evidence>
<reference evidence="6 7" key="1">
    <citation type="journal article" date="2018" name="Elife">
        <title>Discovery and characterization of a prevalent human gut bacterial enzyme sufficient for the inactivation of a family of plant toxins.</title>
        <authorList>
            <person name="Koppel N."/>
            <person name="Bisanz J.E."/>
            <person name="Pandelia M.E."/>
            <person name="Turnbaugh P.J."/>
            <person name="Balskus E.P."/>
        </authorList>
    </citation>
    <scope>NUCLEOTIDE SEQUENCE [LARGE SCALE GENOMIC DNA]</scope>
    <source>
        <strain evidence="7">anaerobia AP69FAA</strain>
    </source>
</reference>
<dbReference type="EC" id="2.1.1.195" evidence="5"/>
<dbReference type="STRING" id="1034345.GCA_000236865_01316"/>
<dbReference type="SUPFAM" id="SSF111342">
    <property type="entry name" value="CbiD-like"/>
    <property type="match status" value="1"/>
</dbReference>
<dbReference type="GO" id="GO:0043780">
    <property type="term" value="F:cobalt-precorrin-5B C1-methyltransferase activity"/>
    <property type="evidence" value="ECO:0007669"/>
    <property type="project" value="RHEA"/>
</dbReference>
<keyword evidence="7" id="KW-1185">Reference proteome</keyword>
<dbReference type="InterPro" id="IPR002748">
    <property type="entry name" value="CbiD"/>
</dbReference>
<protein>
    <recommendedName>
        <fullName evidence="5">Cobalt-precorrin-5B C(1)-methyltransferase</fullName>
        <ecNumber evidence="5">2.1.1.195</ecNumber>
    </recommendedName>
    <alternativeName>
        <fullName evidence="5">Cobalt-precorrin-6A synthase</fullName>
    </alternativeName>
</protein>
<evidence type="ECO:0000256" key="5">
    <source>
        <dbReference type="HAMAP-Rule" id="MF_00787"/>
    </source>
</evidence>
<dbReference type="HAMAP" id="MF_00787">
    <property type="entry name" value="CbiD"/>
    <property type="match status" value="1"/>
</dbReference>
<dbReference type="Gene3D" id="3.30.2110.10">
    <property type="entry name" value="CbiD-like"/>
    <property type="match status" value="1"/>
</dbReference>
<comment type="catalytic activity">
    <reaction evidence="5">
        <text>Co-precorrin-5B + S-adenosyl-L-methionine = Co-precorrin-6A + S-adenosyl-L-homocysteine</text>
        <dbReference type="Rhea" id="RHEA:26285"/>
        <dbReference type="ChEBI" id="CHEBI:57856"/>
        <dbReference type="ChEBI" id="CHEBI:59789"/>
        <dbReference type="ChEBI" id="CHEBI:60063"/>
        <dbReference type="ChEBI" id="CHEBI:60064"/>
        <dbReference type="EC" id="2.1.1.195"/>
    </reaction>
</comment>
<sequence length="381" mass="38720">MRCGYTTGSCAALAAKAACEMLLSRKPVGRVSIVTPGGLPVEADVVDACIGEGCAQCAVRKDAGDDADVTDGVLVYARVEHAGSGTGAAGSKGVPARESEVSVDGGVGVGRVTLPGLEQPVGAAAINATPRAMIASAVREVCAAHGFSGNIAVTISVPEGVALAEKTFNPHLGIEDGISILGTTGIVEPRSLAALRDSIELEIRQHAAMGRRGVVLTPGNYGEQFISGHFHLNGAPVVVISNFVGDAIDCCVREGFTNVLLVGHIGKLVKVAGGIMDTHSRTADCRAEILAAHAALAGAGAKTVREIMSSVTTTAALEVIEAACVGDAVRASLAAAIEDRLRRRAAGACDIAAVVFDAERRELFRTSGADAVIGESGATYE</sequence>
<dbReference type="InterPro" id="IPR036074">
    <property type="entry name" value="CbiD_sf"/>
</dbReference>
<evidence type="ECO:0000256" key="1">
    <source>
        <dbReference type="ARBA" id="ARBA00022573"/>
    </source>
</evidence>
<dbReference type="PANTHER" id="PTHR35863">
    <property type="entry name" value="COBALT-PRECORRIN-5B C(1)-METHYLTRANSFERASE"/>
    <property type="match status" value="1"/>
</dbReference>
<keyword evidence="2 5" id="KW-0489">Methyltransferase</keyword>
<dbReference type="GO" id="GO:0032259">
    <property type="term" value="P:methylation"/>
    <property type="evidence" value="ECO:0007669"/>
    <property type="project" value="UniProtKB-KW"/>
</dbReference>
<keyword evidence="3 5" id="KW-0808">Transferase</keyword>
<keyword evidence="1 5" id="KW-0169">Cobalamin biosynthesis</keyword>
<dbReference type="UniPathway" id="UPA00148">
    <property type="reaction ID" value="UER00227"/>
</dbReference>
<organism evidence="6 7">
    <name type="scientific">Senegalimassilia anaerobia</name>
    <dbReference type="NCBI Taxonomy" id="1473216"/>
    <lineage>
        <taxon>Bacteria</taxon>
        <taxon>Bacillati</taxon>
        <taxon>Actinomycetota</taxon>
        <taxon>Coriobacteriia</taxon>
        <taxon>Coriobacteriales</taxon>
        <taxon>Coriobacteriaceae</taxon>
        <taxon>Senegalimassilia</taxon>
    </lineage>
</organism>
<gene>
    <name evidence="5 6" type="primary">cbiD</name>
    <name evidence="6" type="ORF">C1880_01535</name>
</gene>
<evidence type="ECO:0000313" key="6">
    <source>
        <dbReference type="EMBL" id="RDB57610.1"/>
    </source>
</evidence>
<accession>A0A369LE53</accession>
<comment type="caution">
    <text evidence="6">The sequence shown here is derived from an EMBL/GenBank/DDBJ whole genome shotgun (WGS) entry which is preliminary data.</text>
</comment>
<comment type="function">
    <text evidence="5">Catalyzes the methylation of C-1 in cobalt-precorrin-5B to form cobalt-precorrin-6A.</text>
</comment>
<evidence type="ECO:0000256" key="2">
    <source>
        <dbReference type="ARBA" id="ARBA00022603"/>
    </source>
</evidence>
<dbReference type="AlphaFoldDB" id="A0A369LE53"/>
<name>A0A369LE53_9ACTN</name>
<dbReference type="EMBL" id="PPTP01000001">
    <property type="protein sequence ID" value="RDB57610.1"/>
    <property type="molecule type" value="Genomic_DNA"/>
</dbReference>
<dbReference type="NCBIfam" id="TIGR00312">
    <property type="entry name" value="cbiD"/>
    <property type="match status" value="1"/>
</dbReference>